<dbReference type="AlphaFoldDB" id="F5NX06"/>
<evidence type="ECO:0000313" key="4">
    <source>
        <dbReference type="EMBL" id="EGK36339.1"/>
    </source>
</evidence>
<keyword evidence="2" id="KW-0472">Membrane</keyword>
<dbReference type="PATRIC" id="fig|766147.3.peg.2642"/>
<dbReference type="GO" id="GO:0008270">
    <property type="term" value="F:zinc ion binding"/>
    <property type="evidence" value="ECO:0007669"/>
    <property type="project" value="UniProtKB-KW"/>
</dbReference>
<dbReference type="PROSITE" id="PS50966">
    <property type="entry name" value="ZF_SWIM"/>
    <property type="match status" value="1"/>
</dbReference>
<keyword evidence="2" id="KW-1133">Transmembrane helix</keyword>
<name>F5NX06_SHIFL</name>
<evidence type="ECO:0000259" key="3">
    <source>
        <dbReference type="PROSITE" id="PS50966"/>
    </source>
</evidence>
<evidence type="ECO:0000313" key="5">
    <source>
        <dbReference type="Proteomes" id="UP000004520"/>
    </source>
</evidence>
<keyword evidence="1" id="KW-0479">Metal-binding</keyword>
<proteinExistence type="predicted"/>
<reference evidence="4 5" key="1">
    <citation type="submission" date="2011-04" db="EMBL/GenBank/DDBJ databases">
        <authorList>
            <person name="Rasko D."/>
            <person name="Redman J."/>
            <person name="Daugherty S.C."/>
            <person name="Tallon L."/>
            <person name="Sadzewicz L."/>
            <person name="Jones K."/>
            <person name="Santana-Cruz I."/>
            <person name="Liu X."/>
        </authorList>
    </citation>
    <scope>NUCLEOTIDE SEQUENCE [LARGE SCALE GENOMIC DNA]</scope>
    <source>
        <strain evidence="4 5">K-227</strain>
    </source>
</reference>
<gene>
    <name evidence="4" type="ORF">SFK227_2678</name>
</gene>
<dbReference type="EMBL" id="AFGY01000037">
    <property type="protein sequence ID" value="EGK36339.1"/>
    <property type="molecule type" value="Genomic_DNA"/>
</dbReference>
<dbReference type="Proteomes" id="UP000004520">
    <property type="component" value="Unassembled WGS sequence"/>
</dbReference>
<protein>
    <submittedName>
        <fullName evidence="4">SWIM zinc finger family protein</fullName>
    </submittedName>
</protein>
<keyword evidence="1" id="KW-0862">Zinc</keyword>
<keyword evidence="1" id="KW-0863">Zinc-finger</keyword>
<accession>F5NX06</accession>
<feature type="domain" description="SWIM-type" evidence="3">
    <location>
        <begin position="55"/>
        <end position="89"/>
    </location>
</feature>
<sequence length="191" mass="21090">MNSLRPELLELTPQALTALSNAGFVKRSLKELENGNVPEISHENSALIATFSDGVRTQLANGQALKEAQCTCGASGMCRHHVMLVLSYQRLCATAQPTGKEEEWDPAIWLEELATLPDATRKRAQALVAKSITIELFCAPGEIPSARLPMCVFIPAAVFVSPVVIVLKAHFANMSYWQYRPLSRQKRSKRN</sequence>
<evidence type="ECO:0000256" key="1">
    <source>
        <dbReference type="PROSITE-ProRule" id="PRU00325"/>
    </source>
</evidence>
<dbReference type="InterPro" id="IPR007527">
    <property type="entry name" value="Znf_SWIM"/>
</dbReference>
<feature type="transmembrane region" description="Helical" evidence="2">
    <location>
        <begin position="152"/>
        <end position="177"/>
    </location>
</feature>
<comment type="caution">
    <text evidence="4">The sequence shown here is derived from an EMBL/GenBank/DDBJ whole genome shotgun (WGS) entry which is preliminary data.</text>
</comment>
<organism evidence="4 5">
    <name type="scientific">Shigella flexneri K-227</name>
    <dbReference type="NCBI Taxonomy" id="766147"/>
    <lineage>
        <taxon>Bacteria</taxon>
        <taxon>Pseudomonadati</taxon>
        <taxon>Pseudomonadota</taxon>
        <taxon>Gammaproteobacteria</taxon>
        <taxon>Enterobacterales</taxon>
        <taxon>Enterobacteriaceae</taxon>
        <taxon>Shigella</taxon>
    </lineage>
</organism>
<evidence type="ECO:0000256" key="2">
    <source>
        <dbReference type="SAM" id="Phobius"/>
    </source>
</evidence>
<keyword evidence="2" id="KW-0812">Transmembrane</keyword>